<gene>
    <name evidence="2" type="ORF">LN051_02560</name>
</gene>
<feature type="transmembrane region" description="Helical" evidence="1">
    <location>
        <begin position="5"/>
        <end position="23"/>
    </location>
</feature>
<protein>
    <submittedName>
        <fullName evidence="2">Uncharacterized protein</fullName>
    </submittedName>
</protein>
<reference evidence="2 3" key="1">
    <citation type="journal article" date="2022" name="Pathogens">
        <title>Staphylococcus ratti sp. nov. Isolated from a Lab Rat.</title>
        <authorList>
            <person name="Kovarovic V."/>
            <person name="Sedlacek I."/>
            <person name="Petras P."/>
            <person name="Kralova S."/>
            <person name="Maslanova I."/>
            <person name="Svec P."/>
            <person name="Neumann-Schaal M."/>
            <person name="Botka T."/>
            <person name="Gelbicova T."/>
            <person name="Stankova E."/>
            <person name="Doskar J."/>
            <person name="Pantucek R."/>
        </authorList>
    </citation>
    <scope>NUCLEOTIDE SEQUENCE [LARGE SCALE GENOMIC DNA]</scope>
    <source>
        <strain evidence="2 3">CCM 9025</strain>
    </source>
</reference>
<sequence>MRNIVLIILTFIHLIVLLISMIYNIKIDYLSLRILLVALTTVLSIYMLLLHQSKSQRYVAIGALFLAFIHVGWLIHNVYNVVYS</sequence>
<proteinExistence type="predicted"/>
<keyword evidence="1" id="KW-0472">Membrane</keyword>
<dbReference type="Proteomes" id="UP001197626">
    <property type="component" value="Chromosome"/>
</dbReference>
<evidence type="ECO:0000256" key="1">
    <source>
        <dbReference type="SAM" id="Phobius"/>
    </source>
</evidence>
<dbReference type="EMBL" id="CP086654">
    <property type="protein sequence ID" value="UEX90567.1"/>
    <property type="molecule type" value="Genomic_DNA"/>
</dbReference>
<feature type="transmembrane region" description="Helical" evidence="1">
    <location>
        <begin position="58"/>
        <end position="79"/>
    </location>
</feature>
<keyword evidence="3" id="KW-1185">Reference proteome</keyword>
<feature type="transmembrane region" description="Helical" evidence="1">
    <location>
        <begin position="29"/>
        <end position="49"/>
    </location>
</feature>
<keyword evidence="1" id="KW-1133">Transmembrane helix</keyword>
<dbReference type="RefSeq" id="WP_229293063.1">
    <property type="nucleotide sequence ID" value="NZ_CP086654.1"/>
</dbReference>
<evidence type="ECO:0000313" key="3">
    <source>
        <dbReference type="Proteomes" id="UP001197626"/>
    </source>
</evidence>
<organism evidence="2 3">
    <name type="scientific">Staphylococcus ratti</name>
    <dbReference type="NCBI Taxonomy" id="2892440"/>
    <lineage>
        <taxon>Bacteria</taxon>
        <taxon>Bacillati</taxon>
        <taxon>Bacillota</taxon>
        <taxon>Bacilli</taxon>
        <taxon>Bacillales</taxon>
        <taxon>Staphylococcaceae</taxon>
        <taxon>Staphylococcus</taxon>
    </lineage>
</organism>
<keyword evidence="1" id="KW-0812">Transmembrane</keyword>
<evidence type="ECO:0000313" key="2">
    <source>
        <dbReference type="EMBL" id="UEX90567.1"/>
    </source>
</evidence>
<name>A0ABY3PE45_9STAP</name>
<accession>A0ABY3PE45</accession>